<dbReference type="PROSITE" id="PS00583">
    <property type="entry name" value="PFKB_KINASES_1"/>
    <property type="match status" value="1"/>
</dbReference>
<dbReference type="PROSITE" id="PS00584">
    <property type="entry name" value="PFKB_KINASES_2"/>
    <property type="match status" value="1"/>
</dbReference>
<dbReference type="EMBL" id="FUWX01000004">
    <property type="protein sequence ID" value="SJZ34864.1"/>
    <property type="molecule type" value="Genomic_DNA"/>
</dbReference>
<organism evidence="4 5">
    <name type="scientific">Cetobacterium ceti</name>
    <dbReference type="NCBI Taxonomy" id="180163"/>
    <lineage>
        <taxon>Bacteria</taxon>
        <taxon>Fusobacteriati</taxon>
        <taxon>Fusobacteriota</taxon>
        <taxon>Fusobacteriia</taxon>
        <taxon>Fusobacteriales</taxon>
        <taxon>Fusobacteriaceae</taxon>
        <taxon>Cetobacterium</taxon>
    </lineage>
</organism>
<evidence type="ECO:0000259" key="3">
    <source>
        <dbReference type="Pfam" id="PF00294"/>
    </source>
</evidence>
<protein>
    <submittedName>
        <fullName evidence="4">Pseudouridine kinase</fullName>
    </submittedName>
</protein>
<feature type="domain" description="Carbohydrate kinase PfkB" evidence="3">
    <location>
        <begin position="58"/>
        <end position="345"/>
    </location>
</feature>
<evidence type="ECO:0000313" key="5">
    <source>
        <dbReference type="Proteomes" id="UP000191153"/>
    </source>
</evidence>
<reference evidence="4 5" key="1">
    <citation type="submission" date="2017-02" db="EMBL/GenBank/DDBJ databases">
        <authorList>
            <person name="Peterson S.W."/>
        </authorList>
    </citation>
    <scope>NUCLEOTIDE SEQUENCE [LARGE SCALE GENOMIC DNA]</scope>
    <source>
        <strain evidence="4 5">ATCC 700028</strain>
    </source>
</reference>
<dbReference type="GO" id="GO:0016301">
    <property type="term" value="F:kinase activity"/>
    <property type="evidence" value="ECO:0007669"/>
    <property type="project" value="UniProtKB-KW"/>
</dbReference>
<dbReference type="InterPro" id="IPR029056">
    <property type="entry name" value="Ribokinase-like"/>
</dbReference>
<evidence type="ECO:0000256" key="2">
    <source>
        <dbReference type="ARBA" id="ARBA00022777"/>
    </source>
</evidence>
<keyword evidence="1" id="KW-0808">Transferase</keyword>
<dbReference type="AlphaFoldDB" id="A0A1T4JXM1"/>
<dbReference type="PANTHER" id="PTHR10584">
    <property type="entry name" value="SUGAR KINASE"/>
    <property type="match status" value="1"/>
</dbReference>
<accession>A0A1T4JXM1</accession>
<dbReference type="Pfam" id="PF00294">
    <property type="entry name" value="PfkB"/>
    <property type="match status" value="1"/>
</dbReference>
<dbReference type="Proteomes" id="UP000191153">
    <property type="component" value="Unassembled WGS sequence"/>
</dbReference>
<keyword evidence="5" id="KW-1185">Reference proteome</keyword>
<dbReference type="Pfam" id="PF13412">
    <property type="entry name" value="HTH_24"/>
    <property type="match status" value="1"/>
</dbReference>
<proteinExistence type="predicted"/>
<dbReference type="GO" id="GO:0005829">
    <property type="term" value="C:cytosol"/>
    <property type="evidence" value="ECO:0007669"/>
    <property type="project" value="TreeGrafter"/>
</dbReference>
<gene>
    <name evidence="4" type="ORF">SAMN02745174_00163</name>
</gene>
<evidence type="ECO:0000313" key="4">
    <source>
        <dbReference type="EMBL" id="SJZ34864.1"/>
    </source>
</evidence>
<dbReference type="InterPro" id="IPR011611">
    <property type="entry name" value="PfkB_dom"/>
</dbReference>
<dbReference type="PANTHER" id="PTHR10584:SF166">
    <property type="entry name" value="RIBOKINASE"/>
    <property type="match status" value="1"/>
</dbReference>
<dbReference type="SUPFAM" id="SSF46785">
    <property type="entry name" value="Winged helix' DNA-binding domain"/>
    <property type="match status" value="1"/>
</dbReference>
<dbReference type="RefSeq" id="WP_078692711.1">
    <property type="nucleotide sequence ID" value="NZ_FUWX01000004.1"/>
</dbReference>
<keyword evidence="2 4" id="KW-0418">Kinase</keyword>
<dbReference type="CDD" id="cd01941">
    <property type="entry name" value="YeiC_kinase_like"/>
    <property type="match status" value="1"/>
</dbReference>
<dbReference type="Gene3D" id="1.10.10.10">
    <property type="entry name" value="Winged helix-like DNA-binding domain superfamily/Winged helix DNA-binding domain"/>
    <property type="match status" value="1"/>
</dbReference>
<dbReference type="InterPro" id="IPR002173">
    <property type="entry name" value="Carboh/pur_kinase_PfkB_CS"/>
</dbReference>
<dbReference type="SUPFAM" id="SSF53613">
    <property type="entry name" value="Ribokinase-like"/>
    <property type="match status" value="1"/>
</dbReference>
<sequence>MTKREAEILKWIEENPLISQNELADKANITRSSVAVHISNLIKKGKIIGKGYILKPQKNIIVIGGANVDIAGIPKGILKEEDSNPGNIKYSLGGVGRNIAENLARLSQNVELITVLGNDPNGENIKNNCRDLNINLHNSLILPHANTSTYLFILDENKDMKVAISAMDIFNNLTVDFIKNKMDFINKASICILDTNPPQETIEYIANNCSIPLFVDCVSTNKAIKIKSILNKIHTLKPNKIEAEFLSGIKITDDDSLEKVSEYFINKGIKQIFISLGKDGVYYSNGSLKGKLNPYTTKVINSTGAGDAFMAGIAYGFINEENIIDSCKFGLKASAITLTSENTINENINLDILTNFKEDTK</sequence>
<dbReference type="Gene3D" id="3.40.1190.20">
    <property type="match status" value="1"/>
</dbReference>
<dbReference type="InterPro" id="IPR036388">
    <property type="entry name" value="WH-like_DNA-bd_sf"/>
</dbReference>
<dbReference type="OrthoDB" id="9806249at2"/>
<name>A0A1T4JXM1_9FUSO</name>
<dbReference type="STRING" id="180163.SAMN02745174_00163"/>
<dbReference type="InterPro" id="IPR036390">
    <property type="entry name" value="WH_DNA-bd_sf"/>
</dbReference>
<evidence type="ECO:0000256" key="1">
    <source>
        <dbReference type="ARBA" id="ARBA00022679"/>
    </source>
</evidence>